<name>A0A0F9XB24_9ZZZZ</name>
<sequence>MDAIPDSGRDLAYRKITKMKELLASWRESPTLGGADLARMFVDDPDAPVTLQNLLRMRMGQQIDPVERSPFETNTKLAMAILDRSARVGDESANRMLWESFGLSESWTPNSYLHDHRKAAEKATTEMKQWADWSGIDAAQRAYMLAGSALAEAEYASEEFEKEYQTRKADILKRRDSKSLETGEFAKLVSDLEDDKDAIDQLGRNAHMGVLRASEKILKEAEKIRQPIKNAMRKVNQYTQIDAESAGEILHNVGNAAWAEINEKDEDYTVAKGKGIAGLTGKKLLVLRQKHRDQISKETLEESSRYPNSAKIQESLQDLFSIAHRDVVGGPGMVGITWESEVMVRAYASASDGRICLSVGADLKKVPKHEMWDTTRKYGGGSASDRDDIAIHEFAHHMEFSNPDTARRFSGFYKNRTEGQPLVRNGDIDPKTGQPYPDLRHYDKNEEFIPDHFFSVYCGKSYGDREGHGELVSMGVQAFYNEHMWGAMVRDDPEHMALIIATLRGY</sequence>
<reference evidence="1" key="1">
    <citation type="journal article" date="2015" name="Nature">
        <title>Complex archaea that bridge the gap between prokaryotes and eukaryotes.</title>
        <authorList>
            <person name="Spang A."/>
            <person name="Saw J.H."/>
            <person name="Jorgensen S.L."/>
            <person name="Zaremba-Niedzwiedzka K."/>
            <person name="Martijn J."/>
            <person name="Lind A.E."/>
            <person name="van Eijk R."/>
            <person name="Schleper C."/>
            <person name="Guy L."/>
            <person name="Ettema T.J."/>
        </authorList>
    </citation>
    <scope>NUCLEOTIDE SEQUENCE</scope>
</reference>
<accession>A0A0F9XB24</accession>
<protein>
    <submittedName>
        <fullName evidence="1">Uncharacterized protein</fullName>
    </submittedName>
</protein>
<organism evidence="1">
    <name type="scientific">marine sediment metagenome</name>
    <dbReference type="NCBI Taxonomy" id="412755"/>
    <lineage>
        <taxon>unclassified sequences</taxon>
        <taxon>metagenomes</taxon>
        <taxon>ecological metagenomes</taxon>
    </lineage>
</organism>
<comment type="caution">
    <text evidence="1">The sequence shown here is derived from an EMBL/GenBank/DDBJ whole genome shotgun (WGS) entry which is preliminary data.</text>
</comment>
<dbReference type="EMBL" id="LAZR01000125">
    <property type="protein sequence ID" value="KKN88813.1"/>
    <property type="molecule type" value="Genomic_DNA"/>
</dbReference>
<dbReference type="AlphaFoldDB" id="A0A0F9XB24"/>
<evidence type="ECO:0000313" key="1">
    <source>
        <dbReference type="EMBL" id="KKN88813.1"/>
    </source>
</evidence>
<proteinExistence type="predicted"/>
<gene>
    <name evidence="1" type="ORF">LCGC14_0244200</name>
</gene>